<dbReference type="InterPro" id="IPR016161">
    <property type="entry name" value="Ald_DH/histidinol_DH"/>
</dbReference>
<dbReference type="STRING" id="1622118.Lupro_06965"/>
<dbReference type="AlphaFoldDB" id="A0A0X8G7C1"/>
<dbReference type="NCBIfam" id="TIGR01236">
    <property type="entry name" value="D1pyr5carbox1"/>
    <property type="match status" value="1"/>
</dbReference>
<dbReference type="InterPro" id="IPR016162">
    <property type="entry name" value="Ald_DH_N"/>
</dbReference>
<evidence type="ECO:0000256" key="2">
    <source>
        <dbReference type="ARBA" id="ARBA00009986"/>
    </source>
</evidence>
<dbReference type="PATRIC" id="fig|1622118.3.peg.1440"/>
<evidence type="ECO:0000256" key="7">
    <source>
        <dbReference type="ARBA" id="ARBA00032259"/>
    </source>
</evidence>
<evidence type="ECO:0000313" key="11">
    <source>
        <dbReference type="Proteomes" id="UP000059672"/>
    </source>
</evidence>
<dbReference type="PANTHER" id="PTHR42862:SF1">
    <property type="entry name" value="DELTA-1-PYRROLINE-5-CARBOXYLATE DEHYDROGENASE 2, ISOFORM A-RELATED"/>
    <property type="match status" value="1"/>
</dbReference>
<dbReference type="GO" id="GO:0003842">
    <property type="term" value="F:L-glutamate gamma-semialdehyde dehydrogenase activity"/>
    <property type="evidence" value="ECO:0007669"/>
    <property type="project" value="UniProtKB-EC"/>
</dbReference>
<evidence type="ECO:0000259" key="9">
    <source>
        <dbReference type="Pfam" id="PF00171"/>
    </source>
</evidence>
<proteinExistence type="inferred from homology"/>
<dbReference type="SUPFAM" id="SSF53720">
    <property type="entry name" value="ALDH-like"/>
    <property type="match status" value="1"/>
</dbReference>
<dbReference type="PANTHER" id="PTHR42862">
    <property type="entry name" value="DELTA-1-PYRROLINE-5-CARBOXYLATE DEHYDROGENASE 1, ISOFORM A-RELATED"/>
    <property type="match status" value="1"/>
</dbReference>
<dbReference type="Proteomes" id="UP000059672">
    <property type="component" value="Chromosome"/>
</dbReference>
<comment type="pathway">
    <text evidence="1">Amino-acid degradation; L-proline degradation into L-glutamate; L-glutamate from L-proline: step 2/2.</text>
</comment>
<keyword evidence="11" id="KW-1185">Reference proteome</keyword>
<comment type="catalytic activity">
    <reaction evidence="8">
        <text>L-glutamate 5-semialdehyde + NAD(+) + H2O = L-glutamate + NADH + 2 H(+)</text>
        <dbReference type="Rhea" id="RHEA:30235"/>
        <dbReference type="ChEBI" id="CHEBI:15377"/>
        <dbReference type="ChEBI" id="CHEBI:15378"/>
        <dbReference type="ChEBI" id="CHEBI:29985"/>
        <dbReference type="ChEBI" id="CHEBI:57540"/>
        <dbReference type="ChEBI" id="CHEBI:57945"/>
        <dbReference type="ChEBI" id="CHEBI:58066"/>
        <dbReference type="EC" id="1.2.1.88"/>
    </reaction>
</comment>
<organism evidence="10 11">
    <name type="scientific">Lutibacter profundi</name>
    <dbReference type="NCBI Taxonomy" id="1622118"/>
    <lineage>
        <taxon>Bacteria</taxon>
        <taxon>Pseudomonadati</taxon>
        <taxon>Bacteroidota</taxon>
        <taxon>Flavobacteriia</taxon>
        <taxon>Flavobacteriales</taxon>
        <taxon>Flavobacteriaceae</taxon>
        <taxon>Lutibacter</taxon>
    </lineage>
</organism>
<dbReference type="EC" id="1.2.1.88" evidence="3"/>
<evidence type="ECO:0000256" key="3">
    <source>
        <dbReference type="ARBA" id="ARBA00012884"/>
    </source>
</evidence>
<dbReference type="InterPro" id="IPR050485">
    <property type="entry name" value="Proline_metab_enzyme"/>
</dbReference>
<reference evidence="11" key="1">
    <citation type="submission" date="2015-12" db="EMBL/GenBank/DDBJ databases">
        <title>Complete genome sequence of Lutibacter profundus strain LP1.</title>
        <authorList>
            <person name="Wissuwa J."/>
            <person name="Le Moine Bauer S."/>
            <person name="Stokke R."/>
            <person name="Dahle H."/>
            <person name="Steen I.H."/>
        </authorList>
    </citation>
    <scope>NUCLEOTIDE SEQUENCE [LARGE SCALE GENOMIC DNA]</scope>
    <source>
        <strain evidence="11">LP1</strain>
    </source>
</reference>
<keyword evidence="4" id="KW-0560">Oxidoreductase</keyword>
<dbReference type="InterPro" id="IPR015590">
    <property type="entry name" value="Aldehyde_DH_dom"/>
</dbReference>
<dbReference type="GO" id="GO:0004657">
    <property type="term" value="F:proline dehydrogenase activity"/>
    <property type="evidence" value="ECO:0007669"/>
    <property type="project" value="UniProtKB-ARBA"/>
</dbReference>
<dbReference type="KEGG" id="lut:Lupro_06965"/>
<dbReference type="OrthoDB" id="9762913at2"/>
<dbReference type="EMBL" id="CP013355">
    <property type="protein sequence ID" value="AMC11003.1"/>
    <property type="molecule type" value="Genomic_DNA"/>
</dbReference>
<evidence type="ECO:0000256" key="8">
    <source>
        <dbReference type="ARBA" id="ARBA00048142"/>
    </source>
</evidence>
<dbReference type="Gene3D" id="3.40.605.10">
    <property type="entry name" value="Aldehyde Dehydrogenase, Chain A, domain 1"/>
    <property type="match status" value="1"/>
</dbReference>
<evidence type="ECO:0000256" key="4">
    <source>
        <dbReference type="ARBA" id="ARBA00023002"/>
    </source>
</evidence>
<dbReference type="FunFam" id="3.40.605.10:FF:000006">
    <property type="entry name" value="1-pyrroline-5-carboxylate dehydrogenase"/>
    <property type="match status" value="1"/>
</dbReference>
<dbReference type="UniPathway" id="UPA00261">
    <property type="reaction ID" value="UER00374"/>
</dbReference>
<evidence type="ECO:0000313" key="10">
    <source>
        <dbReference type="EMBL" id="AMC11003.1"/>
    </source>
</evidence>
<evidence type="ECO:0000256" key="1">
    <source>
        <dbReference type="ARBA" id="ARBA00004786"/>
    </source>
</evidence>
<dbReference type="CDD" id="cd07123">
    <property type="entry name" value="ALDH_F4-17_P5CDH"/>
    <property type="match status" value="1"/>
</dbReference>
<sequence>MATGFYKVPKAVNEAVKSYASGTQERKDLLDTYKKMYNEQVDIPFYIGGKEYRTGKTIDIHPPHDHKHTVGKYHTAEKEHLELAITEAIKARKKWAATSWEHRAAIFLKAAELLAGPFRNKMNAATMIAQSKNVMQAEIDAACELIDFFRFNVEFMTEIYNNQPQSSPGIWNRMEYRPLEGFVYAITPFNFTSIAGNLPAAPALMGNVVIWKPARSQVYSANVIMEIFKAAGLPDGVINMVTGNSSMITDVILNNAEFSGVHFTGSTPVFNSFWETIGKNMNNYKSYPRIVGETGGKDFIWAHPSANAQEIATAISRGAFEYQGQKCSAASRAYLPKSLWGAIKKAVLKDVNSFKMGSPEDTSNFINAVIDDRAFTKLSGYIDQAKKDADAEIIVGGGYDDSVGYFIEPTIIVTTNPQYKTMCTELFGPIITIFIYEDDQWEEILDVLDNTSEYALTGAIFSGDRYVIDIATDKLENAAGNFYINDKPTGAVVGQQPFGGARGSGTNDKAGSVWNLLRWVSNRTIKETFVPPTDYRYPFLEE</sequence>
<gene>
    <name evidence="10" type="ORF">Lupro_06965</name>
</gene>
<dbReference type="Gene3D" id="3.40.309.10">
    <property type="entry name" value="Aldehyde Dehydrogenase, Chain A, domain 2"/>
    <property type="match status" value="1"/>
</dbReference>
<dbReference type="GO" id="GO:0009898">
    <property type="term" value="C:cytoplasmic side of plasma membrane"/>
    <property type="evidence" value="ECO:0007669"/>
    <property type="project" value="TreeGrafter"/>
</dbReference>
<dbReference type="PROSITE" id="PS00070">
    <property type="entry name" value="ALDEHYDE_DEHYDR_CYS"/>
    <property type="match status" value="1"/>
</dbReference>
<accession>A0A0X8G7C1</accession>
<dbReference type="Pfam" id="PF00171">
    <property type="entry name" value="Aldedh"/>
    <property type="match status" value="1"/>
</dbReference>
<feature type="domain" description="Aldehyde dehydrogenase" evidence="9">
    <location>
        <begin position="55"/>
        <end position="520"/>
    </location>
</feature>
<comment type="similarity">
    <text evidence="2">Belongs to the aldehyde dehydrogenase family.</text>
</comment>
<dbReference type="RefSeq" id="WP_068207862.1">
    <property type="nucleotide sequence ID" value="NZ_CP013355.1"/>
</dbReference>
<dbReference type="InterPro" id="IPR005931">
    <property type="entry name" value="P5CDH/ALDH4A1"/>
</dbReference>
<evidence type="ECO:0000256" key="6">
    <source>
        <dbReference type="ARBA" id="ARBA00023062"/>
    </source>
</evidence>
<evidence type="ECO:0000256" key="5">
    <source>
        <dbReference type="ARBA" id="ARBA00023027"/>
    </source>
</evidence>
<dbReference type="InterPro" id="IPR016160">
    <property type="entry name" value="Ald_DH_CS_CYS"/>
</dbReference>
<reference evidence="10 11" key="2">
    <citation type="journal article" date="2016" name="Int. J. Syst. Evol. Microbiol.">
        <title>Lutibacter profundi sp. nov., isolated from a deep-sea hydrothermal system on the Arctic Mid-Ocean Ridge and emended description of the genus Lutibacter.</title>
        <authorList>
            <person name="Le Moine Bauer S."/>
            <person name="Roalkvam I."/>
            <person name="Steen I.H."/>
            <person name="Dahle H."/>
        </authorList>
    </citation>
    <scope>NUCLEOTIDE SEQUENCE [LARGE SCALE GENOMIC DNA]</scope>
    <source>
        <strain evidence="10 11">LP1</strain>
    </source>
</reference>
<dbReference type="FunFam" id="3.40.309.10:FF:000005">
    <property type="entry name" value="1-pyrroline-5-carboxylate dehydrogenase 1"/>
    <property type="match status" value="1"/>
</dbReference>
<dbReference type="InterPro" id="IPR016163">
    <property type="entry name" value="Ald_DH_C"/>
</dbReference>
<keyword evidence="5" id="KW-0520">NAD</keyword>
<dbReference type="GO" id="GO:0010133">
    <property type="term" value="P:L-proline catabolic process to L-glutamate"/>
    <property type="evidence" value="ECO:0007669"/>
    <property type="project" value="UniProtKB-UniPathway"/>
</dbReference>
<keyword evidence="6" id="KW-0642">Proline metabolism</keyword>
<name>A0A0X8G7C1_9FLAO</name>
<protein>
    <recommendedName>
        <fullName evidence="7">L-glutamate gamma-semialdehyde dehydrogenase</fullName>
        <ecNumber evidence="3">1.2.1.88</ecNumber>
    </recommendedName>
    <alternativeName>
        <fullName evidence="7">L-glutamate gamma-semialdehyde dehydrogenase</fullName>
    </alternativeName>
</protein>